<evidence type="ECO:0000313" key="3">
    <source>
        <dbReference type="Proteomes" id="UP000008561"/>
    </source>
</evidence>
<dbReference type="Proteomes" id="UP000008561">
    <property type="component" value="Chromosome"/>
</dbReference>
<dbReference type="InterPro" id="IPR029032">
    <property type="entry name" value="AhpD-like"/>
</dbReference>
<dbReference type="GO" id="GO:0051920">
    <property type="term" value="F:peroxiredoxin activity"/>
    <property type="evidence" value="ECO:0007669"/>
    <property type="project" value="InterPro"/>
</dbReference>
<name>A8ZX07_DESOH</name>
<dbReference type="Gene3D" id="1.20.1290.10">
    <property type="entry name" value="AhpD-like"/>
    <property type="match status" value="1"/>
</dbReference>
<dbReference type="STRING" id="96561.Dole_1053"/>
<dbReference type="InterPro" id="IPR003779">
    <property type="entry name" value="CMD-like"/>
</dbReference>
<dbReference type="Pfam" id="PF02627">
    <property type="entry name" value="CMD"/>
    <property type="match status" value="1"/>
</dbReference>
<keyword evidence="3" id="KW-1185">Reference proteome</keyword>
<dbReference type="AlphaFoldDB" id="A8ZX07"/>
<dbReference type="PANTHER" id="PTHR34846">
    <property type="entry name" value="4-CARBOXYMUCONOLACTONE DECARBOXYLASE FAMILY PROTEIN (AFU_ORTHOLOGUE AFUA_6G11590)"/>
    <property type="match status" value="1"/>
</dbReference>
<accession>A8ZX07</accession>
<evidence type="ECO:0000259" key="1">
    <source>
        <dbReference type="Pfam" id="PF02627"/>
    </source>
</evidence>
<dbReference type="eggNOG" id="COG2128">
    <property type="taxonomic scope" value="Bacteria"/>
</dbReference>
<dbReference type="RefSeq" id="WP_012174481.1">
    <property type="nucleotide sequence ID" value="NC_009943.1"/>
</dbReference>
<gene>
    <name evidence="2" type="ordered locus">Dole_1053</name>
</gene>
<organism evidence="2 3">
    <name type="scientific">Desulfosudis oleivorans (strain DSM 6200 / JCM 39069 / Hxd3)</name>
    <name type="common">Desulfococcus oleovorans</name>
    <dbReference type="NCBI Taxonomy" id="96561"/>
    <lineage>
        <taxon>Bacteria</taxon>
        <taxon>Pseudomonadati</taxon>
        <taxon>Thermodesulfobacteriota</taxon>
        <taxon>Desulfobacteria</taxon>
        <taxon>Desulfobacterales</taxon>
        <taxon>Desulfosudaceae</taxon>
        <taxon>Desulfosudis</taxon>
    </lineage>
</organism>
<dbReference type="HOGENOM" id="CLU_082760_2_1_7"/>
<protein>
    <submittedName>
        <fullName evidence="2">Carboxymuconolactone decarboxylase</fullName>
    </submittedName>
</protein>
<dbReference type="PANTHER" id="PTHR34846:SF5">
    <property type="entry name" value="CARBOXYMUCONOLACTONE DECARBOXYLASE-LIKE DOMAIN-CONTAINING PROTEIN"/>
    <property type="match status" value="1"/>
</dbReference>
<sequence>MRLSTPRIPPATPEEMGEEAMSLLGLLSAKSGRVDNIFATLARHPVFLKNFLVFGSHVLMTSTLPPRDREILILRIGWLCKAEYEWGQHVEIGRRIGLSDEEIVRITAGADAPGWSELEAALIRATDELHGDAFIQDATWHILSRHYDARQLIDLVFTVGQYNMVSMALNTFGVQLDERLSGFPETP</sequence>
<proteinExistence type="predicted"/>
<reference evidence="2 3" key="1">
    <citation type="submission" date="2007-10" db="EMBL/GenBank/DDBJ databases">
        <title>Complete sequence of Desulfococcus oleovorans Hxd3.</title>
        <authorList>
            <consortium name="US DOE Joint Genome Institute"/>
            <person name="Copeland A."/>
            <person name="Lucas S."/>
            <person name="Lapidus A."/>
            <person name="Barry K."/>
            <person name="Glavina del Rio T."/>
            <person name="Dalin E."/>
            <person name="Tice H."/>
            <person name="Pitluck S."/>
            <person name="Kiss H."/>
            <person name="Brettin T."/>
            <person name="Bruce D."/>
            <person name="Detter J.C."/>
            <person name="Han C."/>
            <person name="Schmutz J."/>
            <person name="Larimer F."/>
            <person name="Land M."/>
            <person name="Hauser L."/>
            <person name="Kyrpides N."/>
            <person name="Kim E."/>
            <person name="Wawrik B."/>
            <person name="Richardson P."/>
        </authorList>
    </citation>
    <scope>NUCLEOTIDE SEQUENCE [LARGE SCALE GENOMIC DNA]</scope>
    <source>
        <strain evidence="3">DSM 6200 / JCM 39069 / Hxd3</strain>
    </source>
</reference>
<evidence type="ECO:0000313" key="2">
    <source>
        <dbReference type="EMBL" id="ABW66863.1"/>
    </source>
</evidence>
<feature type="domain" description="Carboxymuconolactone decarboxylase-like" evidence="1">
    <location>
        <begin position="49"/>
        <end position="127"/>
    </location>
</feature>
<dbReference type="OrthoDB" id="9801997at2"/>
<dbReference type="SUPFAM" id="SSF69118">
    <property type="entry name" value="AhpD-like"/>
    <property type="match status" value="1"/>
</dbReference>
<dbReference type="EMBL" id="CP000859">
    <property type="protein sequence ID" value="ABW66863.1"/>
    <property type="molecule type" value="Genomic_DNA"/>
</dbReference>
<dbReference type="KEGG" id="dol:Dole_1053"/>